<evidence type="ECO:0008006" key="4">
    <source>
        <dbReference type="Google" id="ProtNLM"/>
    </source>
</evidence>
<evidence type="ECO:0000313" key="3">
    <source>
        <dbReference type="Proteomes" id="UP000612055"/>
    </source>
</evidence>
<dbReference type="InterPro" id="IPR025461">
    <property type="entry name" value="ABA4-like"/>
</dbReference>
<name>A0A835Y032_9CHLO</name>
<accession>A0A835Y032</accession>
<evidence type="ECO:0000313" key="2">
    <source>
        <dbReference type="EMBL" id="KAG2492772.1"/>
    </source>
</evidence>
<dbReference type="Proteomes" id="UP000612055">
    <property type="component" value="Unassembled WGS sequence"/>
</dbReference>
<dbReference type="AlphaFoldDB" id="A0A835Y032"/>
<feature type="transmembrane region" description="Helical" evidence="1">
    <location>
        <begin position="12"/>
        <end position="33"/>
    </location>
</feature>
<reference evidence="2" key="1">
    <citation type="journal article" date="2020" name="bioRxiv">
        <title>Comparative genomics of Chlamydomonas.</title>
        <authorList>
            <person name="Craig R.J."/>
            <person name="Hasan A.R."/>
            <person name="Ness R.W."/>
            <person name="Keightley P.D."/>
        </authorList>
    </citation>
    <scope>NUCLEOTIDE SEQUENCE</scope>
    <source>
        <strain evidence="2">CCAP 11/70</strain>
    </source>
</reference>
<feature type="transmembrane region" description="Helical" evidence="1">
    <location>
        <begin position="39"/>
        <end position="60"/>
    </location>
</feature>
<sequence length="166" mass="17941">MPIYGLPLEDKQLFDLINVVLPGWLSLVLLPRWRYSQNVAAASALVMAVLYTALLLSSMFAPQEGAAKIELSDMFTYEGVVRLLSTPAAVLPAWVHYAAFDLWVARWAAADSVERGVPQLLLMPCLLAVMFFGPAGLVLYLLLRTPFSKAAASGSGSGSGGRKKRA</sequence>
<organism evidence="2 3">
    <name type="scientific">Edaphochlamys debaryana</name>
    <dbReference type="NCBI Taxonomy" id="47281"/>
    <lineage>
        <taxon>Eukaryota</taxon>
        <taxon>Viridiplantae</taxon>
        <taxon>Chlorophyta</taxon>
        <taxon>core chlorophytes</taxon>
        <taxon>Chlorophyceae</taxon>
        <taxon>CS clade</taxon>
        <taxon>Chlamydomonadales</taxon>
        <taxon>Chlamydomonadales incertae sedis</taxon>
        <taxon>Edaphochlamys</taxon>
    </lineage>
</organism>
<protein>
    <recommendedName>
        <fullName evidence="4">DUF4281 domain-containing protein</fullName>
    </recommendedName>
</protein>
<comment type="caution">
    <text evidence="2">The sequence shown here is derived from an EMBL/GenBank/DDBJ whole genome shotgun (WGS) entry which is preliminary data.</text>
</comment>
<keyword evidence="1" id="KW-0812">Transmembrane</keyword>
<keyword evidence="1" id="KW-0472">Membrane</keyword>
<keyword evidence="3" id="KW-1185">Reference proteome</keyword>
<feature type="transmembrane region" description="Helical" evidence="1">
    <location>
        <begin position="80"/>
        <end position="100"/>
    </location>
</feature>
<proteinExistence type="predicted"/>
<dbReference type="EMBL" id="JAEHOE010000042">
    <property type="protein sequence ID" value="KAG2492772.1"/>
    <property type="molecule type" value="Genomic_DNA"/>
</dbReference>
<feature type="transmembrane region" description="Helical" evidence="1">
    <location>
        <begin position="120"/>
        <end position="143"/>
    </location>
</feature>
<dbReference type="Pfam" id="PF14108">
    <property type="entry name" value="ABA4-like"/>
    <property type="match status" value="1"/>
</dbReference>
<evidence type="ECO:0000256" key="1">
    <source>
        <dbReference type="SAM" id="Phobius"/>
    </source>
</evidence>
<keyword evidence="1" id="KW-1133">Transmembrane helix</keyword>
<gene>
    <name evidence="2" type="ORF">HYH03_008936</name>
</gene>
<dbReference type="OrthoDB" id="5523505at2759"/>